<protein>
    <recommendedName>
        <fullName evidence="2">alpha-L-fucosidase</fullName>
        <ecNumber evidence="2">3.2.1.51</ecNumber>
    </recommendedName>
</protein>
<dbReference type="Pfam" id="PF01120">
    <property type="entry name" value="Alpha_L_fucos"/>
    <property type="match status" value="1"/>
</dbReference>
<comment type="similarity">
    <text evidence="1">Belongs to the glycosyl hydrolase 29 family.</text>
</comment>
<dbReference type="GO" id="GO:0005764">
    <property type="term" value="C:lysosome"/>
    <property type="evidence" value="ECO:0007669"/>
    <property type="project" value="TreeGrafter"/>
</dbReference>
<dbReference type="Gene3D" id="2.60.40.1180">
    <property type="entry name" value="Golgi alpha-mannosidase II"/>
    <property type="match status" value="1"/>
</dbReference>
<evidence type="ECO:0000313" key="7">
    <source>
        <dbReference type="EMBL" id="RGS42718.1"/>
    </source>
</evidence>
<keyword evidence="4" id="KW-0378">Hydrolase</keyword>
<evidence type="ECO:0000313" key="8">
    <source>
        <dbReference type="Proteomes" id="UP000266172"/>
    </source>
</evidence>
<dbReference type="AlphaFoldDB" id="A0A395VDT6"/>
<dbReference type="PANTHER" id="PTHR10030:SF37">
    <property type="entry name" value="ALPHA-L-FUCOSIDASE-RELATED"/>
    <property type="match status" value="1"/>
</dbReference>
<reference evidence="7 8" key="1">
    <citation type="submission" date="2018-08" db="EMBL/GenBank/DDBJ databases">
        <title>A genome reference for cultivated species of the human gut microbiota.</title>
        <authorList>
            <person name="Zou Y."/>
            <person name="Xue W."/>
            <person name="Luo G."/>
        </authorList>
    </citation>
    <scope>NUCLEOTIDE SEQUENCE [LARGE SCALE GENOMIC DNA]</scope>
    <source>
        <strain evidence="7 8">AF22-12AC</strain>
    </source>
</reference>
<dbReference type="EMBL" id="QRVL01000001">
    <property type="protein sequence ID" value="RGS42718.1"/>
    <property type="molecule type" value="Genomic_DNA"/>
</dbReference>
<keyword evidence="5" id="KW-0326">Glycosidase</keyword>
<dbReference type="InterPro" id="IPR013780">
    <property type="entry name" value="Glyco_hydro_b"/>
</dbReference>
<gene>
    <name evidence="7" type="ORF">DWX93_03895</name>
</gene>
<dbReference type="GO" id="GO:0016139">
    <property type="term" value="P:glycoside catabolic process"/>
    <property type="evidence" value="ECO:0007669"/>
    <property type="project" value="TreeGrafter"/>
</dbReference>
<proteinExistence type="inferred from homology"/>
<accession>A0A395VDT6</accession>
<evidence type="ECO:0000256" key="4">
    <source>
        <dbReference type="ARBA" id="ARBA00022801"/>
    </source>
</evidence>
<dbReference type="Gene3D" id="3.20.20.80">
    <property type="entry name" value="Glycosidases"/>
    <property type="match status" value="1"/>
</dbReference>
<dbReference type="InterPro" id="IPR000933">
    <property type="entry name" value="Glyco_hydro_29"/>
</dbReference>
<dbReference type="Proteomes" id="UP000266172">
    <property type="component" value="Unassembled WGS sequence"/>
</dbReference>
<evidence type="ECO:0000259" key="6">
    <source>
        <dbReference type="Pfam" id="PF01120"/>
    </source>
</evidence>
<keyword evidence="3" id="KW-0732">Signal</keyword>
<organism evidence="7 8">
    <name type="scientific">Roseburia hominis</name>
    <dbReference type="NCBI Taxonomy" id="301301"/>
    <lineage>
        <taxon>Bacteria</taxon>
        <taxon>Bacillati</taxon>
        <taxon>Bacillota</taxon>
        <taxon>Clostridia</taxon>
        <taxon>Lachnospirales</taxon>
        <taxon>Lachnospiraceae</taxon>
        <taxon>Roseburia</taxon>
    </lineage>
</organism>
<dbReference type="EC" id="3.2.1.51" evidence="2"/>
<dbReference type="PANTHER" id="PTHR10030">
    <property type="entry name" value="ALPHA-L-FUCOSIDASE"/>
    <property type="match status" value="1"/>
</dbReference>
<dbReference type="InterPro" id="IPR057739">
    <property type="entry name" value="Glyco_hydro_29_N"/>
</dbReference>
<name>A0A395VDT6_9FIRM</name>
<feature type="domain" description="Glycoside hydrolase family 29 N-terminal" evidence="6">
    <location>
        <begin position="28"/>
        <end position="388"/>
    </location>
</feature>
<dbReference type="SMART" id="SM00812">
    <property type="entry name" value="Alpha_L_fucos"/>
    <property type="match status" value="1"/>
</dbReference>
<evidence type="ECO:0000256" key="2">
    <source>
        <dbReference type="ARBA" id="ARBA00012662"/>
    </source>
</evidence>
<sequence length="507" mass="58452">MERFLETVDRYGRVMEAEAEQKYLNLLEQQIAEGSYRPDWASLAGAPVPDWFLREKLGIFLHWGLYSVPACTNEWYSRNMYIKGMPAYEHHRKTYGEQREFGYKDFIPLFCAERFDPASWMQLFKEAGAGYVFPVAEHHDGFQMYESELSHWNAKEMGPKRDLLGELKSAAESCGLQFCTSSHRAEHWFFMGHGREFDSDVREPMKKGDFYWPAMPEPDPQDLFSKPFPSEEFLDDWLARTVELIVKYRPKLLYFDWWIQHEAFHPYLKKLAAFYYNCGKSWGEDVMICYKHDAMMFGSGIVEVERGGFAEAKPYAWQTDTAVARNSWCYTDSLDYKSSREILCTLVDVVSKNGHLLLNIGPKADGTIPEGDRQILLDMASWMKVNGEAVRGSKVWRKSMEGPTRAADGQFADAAEIMYTPEDYRFTVNGGCIYAICMRCPKDGRFLIRSFAKSTNQNLPEFHGILRVVTLLGYVGQAAWHVDREGLHIAAPGIESDFPVVFRLEVD</sequence>
<dbReference type="InterPro" id="IPR017853">
    <property type="entry name" value="GH"/>
</dbReference>
<evidence type="ECO:0000256" key="5">
    <source>
        <dbReference type="ARBA" id="ARBA00023295"/>
    </source>
</evidence>
<dbReference type="SUPFAM" id="SSF51445">
    <property type="entry name" value="(Trans)glycosidases"/>
    <property type="match status" value="1"/>
</dbReference>
<evidence type="ECO:0000256" key="3">
    <source>
        <dbReference type="ARBA" id="ARBA00022729"/>
    </source>
</evidence>
<dbReference type="GO" id="GO:0004560">
    <property type="term" value="F:alpha-L-fucosidase activity"/>
    <property type="evidence" value="ECO:0007669"/>
    <property type="project" value="InterPro"/>
</dbReference>
<evidence type="ECO:0000256" key="1">
    <source>
        <dbReference type="ARBA" id="ARBA00007951"/>
    </source>
</evidence>
<comment type="caution">
    <text evidence="7">The sequence shown here is derived from an EMBL/GenBank/DDBJ whole genome shotgun (WGS) entry which is preliminary data.</text>
</comment>
<dbReference type="GO" id="GO:0006004">
    <property type="term" value="P:fucose metabolic process"/>
    <property type="evidence" value="ECO:0007669"/>
    <property type="project" value="TreeGrafter"/>
</dbReference>